<evidence type="ECO:0000256" key="3">
    <source>
        <dbReference type="ARBA" id="ARBA00022989"/>
    </source>
</evidence>
<sequence>MVVDGIRRWVRSSPGTHIWLLIIGITSLVIASASEGLEAFLLHRNSSNIHELNKHPFESLLISGFWIETPSSFALYAVLFEVVHANVERWLGTLRWLCVVAVAHVAATLISQEILLRAIESHSAPRSMKHVVDIGVSYGLAGAVGVLTYRVPRPWRWLYLVGAVAFFALPLLTGGTFTDVGHAIALGLGLACWSLTRDRPPWRWDAGRARHAALEAAGAARQAAGAAKQAADAARQAAGAAREAALSRRGDAPDPPDPPDPPGRRAATGRRDAPGRPRSRPPRSRR</sequence>
<feature type="transmembrane region" description="Helical" evidence="6">
    <location>
        <begin position="60"/>
        <end position="80"/>
    </location>
</feature>
<keyword evidence="4 6" id="KW-0472">Membrane</keyword>
<evidence type="ECO:0000313" key="8">
    <source>
        <dbReference type="Proteomes" id="UP001595990"/>
    </source>
</evidence>
<proteinExistence type="predicted"/>
<feature type="compositionally biased region" description="Basic residues" evidence="5">
    <location>
        <begin position="277"/>
        <end position="286"/>
    </location>
</feature>
<feature type="transmembrane region" description="Helical" evidence="6">
    <location>
        <begin position="92"/>
        <end position="110"/>
    </location>
</feature>
<dbReference type="SUPFAM" id="SSF144091">
    <property type="entry name" value="Rhomboid-like"/>
    <property type="match status" value="1"/>
</dbReference>
<evidence type="ECO:0000256" key="1">
    <source>
        <dbReference type="ARBA" id="ARBA00004141"/>
    </source>
</evidence>
<evidence type="ECO:0000313" key="7">
    <source>
        <dbReference type="EMBL" id="MFC4517494.1"/>
    </source>
</evidence>
<dbReference type="InterPro" id="IPR035952">
    <property type="entry name" value="Rhomboid-like_sf"/>
</dbReference>
<name>A0ABV9BTX7_9ACTN</name>
<evidence type="ECO:0000256" key="4">
    <source>
        <dbReference type="ARBA" id="ARBA00023136"/>
    </source>
</evidence>
<keyword evidence="8" id="KW-1185">Reference proteome</keyword>
<evidence type="ECO:0000256" key="5">
    <source>
        <dbReference type="SAM" id="MobiDB-lite"/>
    </source>
</evidence>
<gene>
    <name evidence="7" type="ORF">ACFPEN_31855</name>
</gene>
<dbReference type="Pfam" id="PF20401">
    <property type="entry name" value="Rhomboid_2"/>
    <property type="match status" value="1"/>
</dbReference>
<accession>A0ABV9BTX7</accession>
<feature type="compositionally biased region" description="Low complexity" evidence="5">
    <location>
        <begin position="230"/>
        <end position="244"/>
    </location>
</feature>
<feature type="transmembrane region" description="Helical" evidence="6">
    <location>
        <begin position="157"/>
        <end position="177"/>
    </location>
</feature>
<organism evidence="7 8">
    <name type="scientific">Streptomyces ehimensis</name>
    <dbReference type="NCBI Taxonomy" id="68195"/>
    <lineage>
        <taxon>Bacteria</taxon>
        <taxon>Bacillati</taxon>
        <taxon>Actinomycetota</taxon>
        <taxon>Actinomycetes</taxon>
        <taxon>Kitasatosporales</taxon>
        <taxon>Streptomycetaceae</taxon>
        <taxon>Streptomyces</taxon>
    </lineage>
</organism>
<feature type="transmembrane region" description="Helical" evidence="6">
    <location>
        <begin position="18"/>
        <end position="40"/>
    </location>
</feature>
<protein>
    <submittedName>
        <fullName evidence="7">Rhomboid-like protein</fullName>
    </submittedName>
</protein>
<dbReference type="EMBL" id="JBHSFS010000021">
    <property type="protein sequence ID" value="MFC4517494.1"/>
    <property type="molecule type" value="Genomic_DNA"/>
</dbReference>
<feature type="transmembrane region" description="Helical" evidence="6">
    <location>
        <begin position="131"/>
        <end position="151"/>
    </location>
</feature>
<keyword evidence="2 6" id="KW-0812">Transmembrane</keyword>
<reference evidence="8" key="1">
    <citation type="journal article" date="2019" name="Int. J. Syst. Evol. Microbiol.">
        <title>The Global Catalogue of Microorganisms (GCM) 10K type strain sequencing project: providing services to taxonomists for standard genome sequencing and annotation.</title>
        <authorList>
            <consortium name="The Broad Institute Genomics Platform"/>
            <consortium name="The Broad Institute Genome Sequencing Center for Infectious Disease"/>
            <person name="Wu L."/>
            <person name="Ma J."/>
        </authorList>
    </citation>
    <scope>NUCLEOTIDE SEQUENCE [LARGE SCALE GENOMIC DNA]</scope>
    <source>
        <strain evidence="8">CECT 8064</strain>
    </source>
</reference>
<dbReference type="RefSeq" id="WP_417924085.1">
    <property type="nucleotide sequence ID" value="NZ_JBHSFS010000021.1"/>
</dbReference>
<evidence type="ECO:0000256" key="6">
    <source>
        <dbReference type="SAM" id="Phobius"/>
    </source>
</evidence>
<dbReference type="InterPro" id="IPR046862">
    <property type="entry name" value="Rhomboid_2"/>
</dbReference>
<evidence type="ECO:0000256" key="2">
    <source>
        <dbReference type="ARBA" id="ARBA00022692"/>
    </source>
</evidence>
<feature type="region of interest" description="Disordered" evidence="5">
    <location>
        <begin position="230"/>
        <end position="286"/>
    </location>
</feature>
<comment type="caution">
    <text evidence="7">The sequence shown here is derived from an EMBL/GenBank/DDBJ whole genome shotgun (WGS) entry which is preliminary data.</text>
</comment>
<comment type="subcellular location">
    <subcellularLocation>
        <location evidence="1">Membrane</location>
        <topology evidence="1">Multi-pass membrane protein</topology>
    </subcellularLocation>
</comment>
<keyword evidence="3 6" id="KW-1133">Transmembrane helix</keyword>
<dbReference type="Proteomes" id="UP001595990">
    <property type="component" value="Unassembled WGS sequence"/>
</dbReference>